<gene>
    <name evidence="1" type="ORF">VM1G_04272</name>
</gene>
<name>A0A194VWZ3_CYTMA</name>
<evidence type="ECO:0000313" key="1">
    <source>
        <dbReference type="EMBL" id="KUI68756.1"/>
    </source>
</evidence>
<dbReference type="AlphaFoldDB" id="A0A194VWZ3"/>
<keyword evidence="2" id="KW-1185">Reference proteome</keyword>
<sequence length="430" mass="48086">MNLATPNEGGDGRRRRVMRRIPSSEWEPLKLEIKDLYETHTQEQVVKYLNDVRNLRVTAEHQMATDGTDEVFHRAWKILTTANMAKAAEVHFAILDDKVACLLSMNLCAAPSRRDRVPRVLDSTTLVLSRSAQTQDQTTEAQQILDRILQTAKSAGDHPTALKCCLLKAHMQARNGDNANEALGISDPDLQNLECNPEGLDFLTFHLRRVLSGYVELAGPMSHFSNDSYFVLQSCISWSAVQLETLFNLPVQLTMLDGDVDAEVDVWREETELLLALWHRGQMSHCNELEWVKESETKLGITATELLATVISMLMEASSETSDDIDDDDDQFGVEDMGYAYSFTTEDDQDESEGGENYEEQLLECARDGARAIEGWEKVQTYEVFSDTFDRRNTPTEPSDGMGAPACMIEALKCVGKFIADTLAVEGTGV</sequence>
<protein>
    <recommendedName>
        <fullName evidence="3">Clr5 domain-containing protein</fullName>
    </recommendedName>
</protein>
<reference evidence="1" key="1">
    <citation type="submission" date="2014-12" db="EMBL/GenBank/DDBJ databases">
        <title>Genome Sequence of Valsa Canker Pathogens Uncovers a Specific Adaption of Colonization on Woody Bark.</title>
        <authorList>
            <person name="Yin Z."/>
            <person name="Liu H."/>
            <person name="Gao X."/>
            <person name="Li Z."/>
            <person name="Song N."/>
            <person name="Ke X."/>
            <person name="Dai Q."/>
            <person name="Wu Y."/>
            <person name="Sun Y."/>
            <person name="Xu J.-R."/>
            <person name="Kang Z.K."/>
            <person name="Wang L."/>
            <person name="Huang L."/>
        </authorList>
    </citation>
    <scope>NUCLEOTIDE SEQUENCE [LARGE SCALE GENOMIC DNA]</scope>
    <source>
        <strain evidence="1">03-8</strain>
    </source>
</reference>
<dbReference type="EMBL" id="CM003101">
    <property type="protein sequence ID" value="KUI68756.1"/>
    <property type="molecule type" value="Genomic_DNA"/>
</dbReference>
<organism evidence="1 2">
    <name type="scientific">Cytospora mali</name>
    <name type="common">Apple Valsa canker fungus</name>
    <name type="synonym">Valsa mali</name>
    <dbReference type="NCBI Taxonomy" id="578113"/>
    <lineage>
        <taxon>Eukaryota</taxon>
        <taxon>Fungi</taxon>
        <taxon>Dikarya</taxon>
        <taxon>Ascomycota</taxon>
        <taxon>Pezizomycotina</taxon>
        <taxon>Sordariomycetes</taxon>
        <taxon>Sordariomycetidae</taxon>
        <taxon>Diaporthales</taxon>
        <taxon>Cytosporaceae</taxon>
        <taxon>Cytospora</taxon>
    </lineage>
</organism>
<dbReference type="Proteomes" id="UP000078559">
    <property type="component" value="Chromosome 4"/>
</dbReference>
<accession>A0A194VWZ3</accession>
<proteinExistence type="predicted"/>
<evidence type="ECO:0008006" key="3">
    <source>
        <dbReference type="Google" id="ProtNLM"/>
    </source>
</evidence>
<evidence type="ECO:0000313" key="2">
    <source>
        <dbReference type="Proteomes" id="UP000078559"/>
    </source>
</evidence>